<feature type="region of interest" description="Disordered" evidence="2">
    <location>
        <begin position="1263"/>
        <end position="1284"/>
    </location>
</feature>
<dbReference type="VEuPathDB" id="PlasmoDB:PocGH01_07011200"/>
<dbReference type="EMBL" id="FLQV01000204">
    <property type="protein sequence ID" value="SBS84594.1"/>
    <property type="molecule type" value="Genomic_DNA"/>
</dbReference>
<evidence type="ECO:0000256" key="2">
    <source>
        <dbReference type="SAM" id="MobiDB-lite"/>
    </source>
</evidence>
<dbReference type="PANTHER" id="PTHR28613:SF8">
    <property type="entry name" value="LCCL DOMAIN-CONTAINING PROTEIN"/>
    <property type="match status" value="1"/>
</dbReference>
<dbReference type="InterPro" id="IPR036609">
    <property type="entry name" value="LCCL_sf"/>
</dbReference>
<dbReference type="EMBL" id="FLQU01000184">
    <property type="protein sequence ID" value="SBS81786.1"/>
    <property type="molecule type" value="Genomic_DNA"/>
</dbReference>
<dbReference type="PROSITE" id="PS50820">
    <property type="entry name" value="LCCL"/>
    <property type="match status" value="1"/>
</dbReference>
<dbReference type="SUPFAM" id="SSF56988">
    <property type="entry name" value="Anthrax protective antigen"/>
    <property type="match status" value="1"/>
</dbReference>
<dbReference type="Gene3D" id="2.170.130.20">
    <property type="entry name" value="LCCL-like domain"/>
    <property type="match status" value="2"/>
</dbReference>
<dbReference type="Proteomes" id="UP000078560">
    <property type="component" value="Unassembled WGS sequence"/>
</dbReference>
<dbReference type="InterPro" id="IPR013320">
    <property type="entry name" value="ConA-like_dom_sf"/>
</dbReference>
<feature type="coiled-coil region" evidence="1">
    <location>
        <begin position="217"/>
        <end position="247"/>
    </location>
</feature>
<feature type="chain" id="PRO_5015059569" evidence="3">
    <location>
        <begin position="22"/>
        <end position="1436"/>
    </location>
</feature>
<feature type="signal peptide" evidence="3">
    <location>
        <begin position="1"/>
        <end position="21"/>
    </location>
</feature>
<name>A0A1A8VVK6_PLAOA</name>
<feature type="domain" description="LCCL" evidence="4">
    <location>
        <begin position="694"/>
        <end position="726"/>
    </location>
</feature>
<dbReference type="Pfam" id="PF03815">
    <property type="entry name" value="LCCL"/>
    <property type="match status" value="2"/>
</dbReference>
<evidence type="ECO:0000313" key="5">
    <source>
        <dbReference type="EMBL" id="SBS81786.1"/>
    </source>
</evidence>
<dbReference type="PANTHER" id="PTHR28613">
    <property type="entry name" value="SI:CH211-232M10.4-RELATED"/>
    <property type="match status" value="1"/>
</dbReference>
<dbReference type="InterPro" id="IPR029365">
    <property type="entry name" value="TMEM238"/>
</dbReference>
<evidence type="ECO:0000313" key="6">
    <source>
        <dbReference type="EMBL" id="SBS84594.1"/>
    </source>
</evidence>
<evidence type="ECO:0000259" key="4">
    <source>
        <dbReference type="PROSITE" id="PS50820"/>
    </source>
</evidence>
<accession>A0A1A8VVK6</accession>
<reference evidence="7 8" key="2">
    <citation type="submission" date="2016-05" db="EMBL/GenBank/DDBJ databases">
        <authorList>
            <person name="Naeem Raeece"/>
        </authorList>
    </citation>
    <scope>NUCLEOTIDE SEQUENCE [LARGE SCALE GENOMIC DNA]</scope>
</reference>
<dbReference type="Proteomes" id="UP000078546">
    <property type="component" value="Unassembled WGS sequence"/>
</dbReference>
<feature type="compositionally biased region" description="Basic and acidic residues" evidence="2">
    <location>
        <begin position="1263"/>
        <end position="1279"/>
    </location>
</feature>
<proteinExistence type="predicted"/>
<evidence type="ECO:0000256" key="1">
    <source>
        <dbReference type="SAM" id="Coils"/>
    </source>
</evidence>
<dbReference type="InterPro" id="IPR004043">
    <property type="entry name" value="LCCL"/>
</dbReference>
<reference evidence="6" key="1">
    <citation type="submission" date="2016-05" db="EMBL/GenBank/DDBJ databases">
        <authorList>
            <person name="Lavstsen T."/>
            <person name="Jespersen J.S."/>
        </authorList>
    </citation>
    <scope>NUCLEOTIDE SEQUENCE [LARGE SCALE GENOMIC DNA]</scope>
</reference>
<gene>
    <name evidence="6" type="ORF">POVCU1_011100</name>
    <name evidence="5" type="ORF">POVCU2_0012050</name>
</gene>
<dbReference type="PROSITE" id="PS50231">
    <property type="entry name" value="RICIN_B_LECTIN"/>
    <property type="match status" value="1"/>
</dbReference>
<organism evidence="6 7">
    <name type="scientific">Plasmodium ovale curtisi</name>
    <dbReference type="NCBI Taxonomy" id="864141"/>
    <lineage>
        <taxon>Eukaryota</taxon>
        <taxon>Sar</taxon>
        <taxon>Alveolata</taxon>
        <taxon>Apicomplexa</taxon>
        <taxon>Aconoidasida</taxon>
        <taxon>Haemosporida</taxon>
        <taxon>Plasmodiidae</taxon>
        <taxon>Plasmodium</taxon>
        <taxon>Plasmodium (Plasmodium)</taxon>
    </lineage>
</organism>
<keyword evidence="1" id="KW-0175">Coiled coil</keyword>
<protein>
    <submittedName>
        <fullName evidence="6">LCCL domain-containing protein</fullName>
    </submittedName>
</protein>
<evidence type="ECO:0000256" key="3">
    <source>
        <dbReference type="SAM" id="SignalP"/>
    </source>
</evidence>
<dbReference type="SUPFAM" id="SSF69848">
    <property type="entry name" value="LCCL domain"/>
    <property type="match status" value="2"/>
</dbReference>
<evidence type="ECO:0000313" key="8">
    <source>
        <dbReference type="Proteomes" id="UP000078560"/>
    </source>
</evidence>
<evidence type="ECO:0000313" key="7">
    <source>
        <dbReference type="Proteomes" id="UP000078546"/>
    </source>
</evidence>
<dbReference type="Gene3D" id="2.60.120.560">
    <property type="entry name" value="Exo-inulinase, domain 1"/>
    <property type="match status" value="2"/>
</dbReference>
<dbReference type="SMART" id="SM00603">
    <property type="entry name" value="LCCL"/>
    <property type="match status" value="1"/>
</dbReference>
<sequence length="1436" mass="164728">MTKFFFFSVIGILLFTHLCKGNTDDYSSDKIFLKYKGSNCLYPENVIENNKFEISSDQCDKVAHDNESKVILLCFSMMPYEFVLESYIPYLCMGKFIWQSFTNGKLRTQNGLCLKTHKNFLVASTCSPEKNEPSEVWRVDEEKRLKNESNKCAQVAGNKLFIFTCNSLSSKEFEIKPFTQEELNLMKTRYVHKNLQNMNTDNVEKSLAKSDTLISSYNELKKEIDYILKTEEQMREEKEKIIHLMDDVKSLINTSSSLSNYGTGALMKIYDSIDINKKNSLISVPLEKLLVNEHLLNELGIEDGEIKIIIQTFLNTPESNNYTFVAKDVTGSLIIKLHNKEIISNVDVQIDNTMSSELIYLPKNVLVPLYIEISSKSVKGKYSQQKPSFTLFWSSKNLPEQVVNSLYLHTTIFDNICYIPFQKKIDCSTTFESITRQNEEFQFLCPSECLVKEKKETQKRDNPRFSSCYELKSTICRSAIFSNFLPEESEGIVKVMVKNVKNQEGNYKPCGLVLPTNTYDSTFNGITDIKLVDMDDFFFNYDVNRDLYKGYKGIVTDDKHSLLTKRDLSNRYITDIDINCDNDLKENSEFSTGSFIIKRITPSDLHKKENTLVVDAFALFEKFNNDKQIPVHLSEWTKKTCNNIQLYIKYGKPDDIMNYPSTLLSCDDTFENIHFDHSDVIVARCLPSCSVEKDVLGSYIYAPPSPICKSAIHSGIITSMGGIIEIRKLNNITQSFSSTMSITRNGIKALIADNKNKDSYYVTKPNGILCNFPTSSSSFPMSKLISSQSKEDALSSFIQVNSHMLDTPPVVLVHEKHAILQNQLYNMHNWYNTDSYKKAILLNESLGEKSSQKLNNPHADGQYIPEGLNLRGDEKMANEVKTFEQNYGKDREGFQKLVTKHENIFSNLFSKKGAISYLNKKLAGVRAEQRNYESFLKIYESATSSLIKQFRIITGEKKIVIDRLERTLKNVKAITVETFEEEYRSVNINDNYIIMDSNNIRKASNWCIEKYRNGNPFSSITNDSFFVKSSEDLYGSYILYRYTKLSKGFISSDVKIPYEGNFGVIFKYKNSSNYTNFIINKTESYFIEIKEGNESKQISYQKMNSNSSNQLGNWTKIFIEFGYKNVRAYINGKFTNGYETKNDASGLLGFGINNCKEKIYIDKIVIGSLDQAKHYKNGIPKRKIRESFSYQSGKIKVEMGEDKDKKNVEREYTSKCKKFEEIFVFPLDTNWVVPMRSSWRVQGKFQLSSIWEHIGVHAEKEVTVERDEDDTMRRGKPENKGSYLYGTQKPSEGNLVIPSIILLKKQNICADMKTFTFHSSINLGKFSKSGIIFRVLSSDDFLSVILDISQLTGKVYLLKISNGIPYQLNTPTHIPIREDTWYNLSLSYDGSNVHITLNDEHVLTSKFNEHANELSNVGLIVLSGESRFKNIIFVPQ</sequence>
<dbReference type="SUPFAM" id="SSF49899">
    <property type="entry name" value="Concanavalin A-like lectins/glucanases"/>
    <property type="match status" value="1"/>
</dbReference>
<keyword evidence="3" id="KW-0732">Signal</keyword>